<keyword evidence="2" id="KW-1185">Reference proteome</keyword>
<name>A0A5B7GSC6_PORTR</name>
<dbReference type="AlphaFoldDB" id="A0A5B7GSC6"/>
<gene>
    <name evidence="1" type="ORF">E2C01_053536</name>
</gene>
<protein>
    <submittedName>
        <fullName evidence="1">Uncharacterized protein</fullName>
    </submittedName>
</protein>
<evidence type="ECO:0000313" key="2">
    <source>
        <dbReference type="Proteomes" id="UP000324222"/>
    </source>
</evidence>
<comment type="caution">
    <text evidence="1">The sequence shown here is derived from an EMBL/GenBank/DDBJ whole genome shotgun (WGS) entry which is preliminary data.</text>
</comment>
<sequence>MLHSSTGPASLYSSVTS</sequence>
<reference evidence="1 2" key="1">
    <citation type="submission" date="2019-05" db="EMBL/GenBank/DDBJ databases">
        <title>Another draft genome of Portunus trituberculatus and its Hox gene families provides insights of decapod evolution.</title>
        <authorList>
            <person name="Jeong J.-H."/>
            <person name="Song I."/>
            <person name="Kim S."/>
            <person name="Choi T."/>
            <person name="Kim D."/>
            <person name="Ryu S."/>
            <person name="Kim W."/>
        </authorList>
    </citation>
    <scope>NUCLEOTIDE SEQUENCE [LARGE SCALE GENOMIC DNA]</scope>
    <source>
        <tissue evidence="1">Muscle</tissue>
    </source>
</reference>
<evidence type="ECO:0000313" key="1">
    <source>
        <dbReference type="EMBL" id="MPC59514.1"/>
    </source>
</evidence>
<organism evidence="1 2">
    <name type="scientific">Portunus trituberculatus</name>
    <name type="common">Swimming crab</name>
    <name type="synonym">Neptunus trituberculatus</name>
    <dbReference type="NCBI Taxonomy" id="210409"/>
    <lineage>
        <taxon>Eukaryota</taxon>
        <taxon>Metazoa</taxon>
        <taxon>Ecdysozoa</taxon>
        <taxon>Arthropoda</taxon>
        <taxon>Crustacea</taxon>
        <taxon>Multicrustacea</taxon>
        <taxon>Malacostraca</taxon>
        <taxon>Eumalacostraca</taxon>
        <taxon>Eucarida</taxon>
        <taxon>Decapoda</taxon>
        <taxon>Pleocyemata</taxon>
        <taxon>Brachyura</taxon>
        <taxon>Eubrachyura</taxon>
        <taxon>Portunoidea</taxon>
        <taxon>Portunidae</taxon>
        <taxon>Portuninae</taxon>
        <taxon>Portunus</taxon>
    </lineage>
</organism>
<accession>A0A5B7GSC6</accession>
<dbReference type="Proteomes" id="UP000324222">
    <property type="component" value="Unassembled WGS sequence"/>
</dbReference>
<dbReference type="EMBL" id="VSRR010016638">
    <property type="protein sequence ID" value="MPC59514.1"/>
    <property type="molecule type" value="Genomic_DNA"/>
</dbReference>
<proteinExistence type="predicted"/>